<sequence length="101" mass="11738">MIKKVVNKENIQPTETLKGVYRRTMVFNENIMLCHFTLKKDAEIPLHHHKESQVGYVLHGKIKFITEDGELIVKKGDSYIFEPDERHGATILENSEVIDIF</sequence>
<dbReference type="AlphaFoldDB" id="A0A0F9J965"/>
<dbReference type="SUPFAM" id="SSF51182">
    <property type="entry name" value="RmlC-like cupins"/>
    <property type="match status" value="1"/>
</dbReference>
<feature type="non-terminal residue" evidence="2">
    <location>
        <position position="101"/>
    </location>
</feature>
<dbReference type="EMBL" id="LAZR01010559">
    <property type="protein sequence ID" value="KKM66304.1"/>
    <property type="molecule type" value="Genomic_DNA"/>
</dbReference>
<dbReference type="InterPro" id="IPR014710">
    <property type="entry name" value="RmlC-like_jellyroll"/>
</dbReference>
<proteinExistence type="predicted"/>
<evidence type="ECO:0000259" key="1">
    <source>
        <dbReference type="Pfam" id="PF07883"/>
    </source>
</evidence>
<protein>
    <recommendedName>
        <fullName evidence="1">Cupin type-2 domain-containing protein</fullName>
    </recommendedName>
</protein>
<dbReference type="Pfam" id="PF07883">
    <property type="entry name" value="Cupin_2"/>
    <property type="match status" value="1"/>
</dbReference>
<gene>
    <name evidence="2" type="ORF">LCGC14_1482510</name>
</gene>
<accession>A0A0F9J965</accession>
<reference evidence="2" key="1">
    <citation type="journal article" date="2015" name="Nature">
        <title>Complex archaea that bridge the gap between prokaryotes and eukaryotes.</title>
        <authorList>
            <person name="Spang A."/>
            <person name="Saw J.H."/>
            <person name="Jorgensen S.L."/>
            <person name="Zaremba-Niedzwiedzka K."/>
            <person name="Martijn J."/>
            <person name="Lind A.E."/>
            <person name="van Eijk R."/>
            <person name="Schleper C."/>
            <person name="Guy L."/>
            <person name="Ettema T.J."/>
        </authorList>
    </citation>
    <scope>NUCLEOTIDE SEQUENCE</scope>
</reference>
<dbReference type="PANTHER" id="PTHR40112:SF1">
    <property type="entry name" value="H2HPP ISOMERASE"/>
    <property type="match status" value="1"/>
</dbReference>
<dbReference type="CDD" id="cd02238">
    <property type="entry name" value="cupin_KdgF"/>
    <property type="match status" value="1"/>
</dbReference>
<dbReference type="PANTHER" id="PTHR40112">
    <property type="entry name" value="H2HPP ISOMERASE"/>
    <property type="match status" value="1"/>
</dbReference>
<comment type="caution">
    <text evidence="2">The sequence shown here is derived from an EMBL/GenBank/DDBJ whole genome shotgun (WGS) entry which is preliminary data.</text>
</comment>
<feature type="domain" description="Cupin type-2" evidence="1">
    <location>
        <begin position="35"/>
        <end position="93"/>
    </location>
</feature>
<evidence type="ECO:0000313" key="2">
    <source>
        <dbReference type="EMBL" id="KKM66304.1"/>
    </source>
</evidence>
<dbReference type="Gene3D" id="2.60.120.10">
    <property type="entry name" value="Jelly Rolls"/>
    <property type="match status" value="1"/>
</dbReference>
<dbReference type="InterPro" id="IPR013096">
    <property type="entry name" value="Cupin_2"/>
</dbReference>
<name>A0A0F9J965_9ZZZZ</name>
<dbReference type="InterPro" id="IPR052535">
    <property type="entry name" value="Bacilysin_H2HPP_isomerase"/>
</dbReference>
<dbReference type="InterPro" id="IPR011051">
    <property type="entry name" value="RmlC_Cupin_sf"/>
</dbReference>
<organism evidence="2">
    <name type="scientific">marine sediment metagenome</name>
    <dbReference type="NCBI Taxonomy" id="412755"/>
    <lineage>
        <taxon>unclassified sequences</taxon>
        <taxon>metagenomes</taxon>
        <taxon>ecological metagenomes</taxon>
    </lineage>
</organism>